<evidence type="ECO:0000256" key="1">
    <source>
        <dbReference type="SAM" id="Phobius"/>
    </source>
</evidence>
<keyword evidence="1" id="KW-0812">Transmembrane</keyword>
<keyword evidence="1" id="KW-0472">Membrane</keyword>
<name>A0A226F1A9_FOLCA</name>
<keyword evidence="1" id="KW-1133">Transmembrane helix</keyword>
<accession>A0A226F1A9</accession>
<proteinExistence type="predicted"/>
<dbReference type="EMBL" id="LNIX01000001">
    <property type="protein sequence ID" value="OXA63217.1"/>
    <property type="molecule type" value="Genomic_DNA"/>
</dbReference>
<gene>
    <name evidence="2" type="ORF">Fcan01_01754</name>
</gene>
<evidence type="ECO:0000313" key="2">
    <source>
        <dbReference type="EMBL" id="OXA63217.1"/>
    </source>
</evidence>
<protein>
    <submittedName>
        <fullName evidence="2">Uncoordinated protein 58</fullName>
    </submittedName>
</protein>
<reference evidence="2 3" key="1">
    <citation type="submission" date="2015-12" db="EMBL/GenBank/DDBJ databases">
        <title>The genome of Folsomia candida.</title>
        <authorList>
            <person name="Faddeeva A."/>
            <person name="Derks M.F."/>
            <person name="Anvar Y."/>
            <person name="Smit S."/>
            <person name="Van Straalen N."/>
            <person name="Roelofs D."/>
        </authorList>
    </citation>
    <scope>NUCLEOTIDE SEQUENCE [LARGE SCALE GENOMIC DNA]</scope>
    <source>
        <strain evidence="2 3">VU population</strain>
        <tissue evidence="2">Whole body</tissue>
    </source>
</reference>
<feature type="transmembrane region" description="Helical" evidence="1">
    <location>
        <begin position="28"/>
        <end position="52"/>
    </location>
</feature>
<sequence length="112" mass="13262">MELELEDQEDRSKCSKCLEKFRKVLTFLLSHIGLISLVVGYCIMGAFTFEALESSHELQVKRNMTQVRQAVTQYLWTMTKNTHLIREEIWLQNTTYRLQEFETDLLRAMKKG</sequence>
<dbReference type="AlphaFoldDB" id="A0A226F1A9"/>
<organism evidence="2 3">
    <name type="scientific">Folsomia candida</name>
    <name type="common">Springtail</name>
    <dbReference type="NCBI Taxonomy" id="158441"/>
    <lineage>
        <taxon>Eukaryota</taxon>
        <taxon>Metazoa</taxon>
        <taxon>Ecdysozoa</taxon>
        <taxon>Arthropoda</taxon>
        <taxon>Hexapoda</taxon>
        <taxon>Collembola</taxon>
        <taxon>Entomobryomorpha</taxon>
        <taxon>Isotomoidea</taxon>
        <taxon>Isotomidae</taxon>
        <taxon>Proisotominae</taxon>
        <taxon>Folsomia</taxon>
    </lineage>
</organism>
<dbReference type="Gene3D" id="1.10.287.70">
    <property type="match status" value="1"/>
</dbReference>
<keyword evidence="3" id="KW-1185">Reference proteome</keyword>
<evidence type="ECO:0000313" key="3">
    <source>
        <dbReference type="Proteomes" id="UP000198287"/>
    </source>
</evidence>
<dbReference type="Proteomes" id="UP000198287">
    <property type="component" value="Unassembled WGS sequence"/>
</dbReference>
<dbReference type="OrthoDB" id="297496at2759"/>
<comment type="caution">
    <text evidence="2">The sequence shown here is derived from an EMBL/GenBank/DDBJ whole genome shotgun (WGS) entry which is preliminary data.</text>
</comment>